<name>A0A2B4SP91_STYPI</name>
<dbReference type="AlphaFoldDB" id="A0A2B4SP91"/>
<keyword evidence="2" id="KW-1185">Reference proteome</keyword>
<reference evidence="2" key="1">
    <citation type="journal article" date="2017" name="bioRxiv">
        <title>Comparative analysis of the genomes of Stylophora pistillata and Acropora digitifera provides evidence for extensive differences between species of corals.</title>
        <authorList>
            <person name="Voolstra C.R."/>
            <person name="Li Y."/>
            <person name="Liew Y.J."/>
            <person name="Baumgarten S."/>
            <person name="Zoccola D."/>
            <person name="Flot J.-F."/>
            <person name="Tambutte S."/>
            <person name="Allemand D."/>
            <person name="Aranda M."/>
        </authorList>
    </citation>
    <scope>NUCLEOTIDE SEQUENCE [LARGE SCALE GENOMIC DNA]</scope>
</reference>
<sequence>MASRGFWRASLLRDQVSTYVSLATLTRRLCTEFFDPLTIEPIVASRLIPPDKGNGEVRPSTAKQCWFADDVTGAGSLVEVKQWWDELREAGPTLGYYPNSKKCWLVVKPEKEGRVKEGRKHLGAALGSRLILSNMWVASVRERRLDLEDERKRRNRIGSDFDPGCTLRTFKPVDKAQKVRMYPWKSTRIQDLPDISNNDGFEIPISLEANSKAGCFHGHSRRRLAMGHISVPYERPELKRDLVHNSTAASTSELSETDFSLKLSSSRSADTPTNSCVVASIEKEKTGLADECYVTDIREEAIHLTHFDVDGQVVVETVNGSLLEYWV</sequence>
<dbReference type="EMBL" id="LSMT01000054">
    <property type="protein sequence ID" value="PFX30215.1"/>
    <property type="molecule type" value="Genomic_DNA"/>
</dbReference>
<evidence type="ECO:0000313" key="1">
    <source>
        <dbReference type="EMBL" id="PFX30215.1"/>
    </source>
</evidence>
<gene>
    <name evidence="1" type="ORF">AWC38_SpisGene5043</name>
</gene>
<proteinExistence type="predicted"/>
<accession>A0A2B4SP91</accession>
<dbReference type="Proteomes" id="UP000225706">
    <property type="component" value="Unassembled WGS sequence"/>
</dbReference>
<evidence type="ECO:0000313" key="2">
    <source>
        <dbReference type="Proteomes" id="UP000225706"/>
    </source>
</evidence>
<protein>
    <submittedName>
        <fullName evidence="1">Uncharacterized protein</fullName>
    </submittedName>
</protein>
<comment type="caution">
    <text evidence="1">The sequence shown here is derived from an EMBL/GenBank/DDBJ whole genome shotgun (WGS) entry which is preliminary data.</text>
</comment>
<organism evidence="1 2">
    <name type="scientific">Stylophora pistillata</name>
    <name type="common">Smooth cauliflower coral</name>
    <dbReference type="NCBI Taxonomy" id="50429"/>
    <lineage>
        <taxon>Eukaryota</taxon>
        <taxon>Metazoa</taxon>
        <taxon>Cnidaria</taxon>
        <taxon>Anthozoa</taxon>
        <taxon>Hexacorallia</taxon>
        <taxon>Scleractinia</taxon>
        <taxon>Astrocoeniina</taxon>
        <taxon>Pocilloporidae</taxon>
        <taxon>Stylophora</taxon>
    </lineage>
</organism>